<feature type="region of interest" description="Disordered" evidence="2">
    <location>
        <begin position="1"/>
        <end position="56"/>
    </location>
</feature>
<evidence type="ECO:0000256" key="2">
    <source>
        <dbReference type="SAM" id="MobiDB-lite"/>
    </source>
</evidence>
<feature type="repeat" description="ARM" evidence="1">
    <location>
        <begin position="144"/>
        <end position="186"/>
    </location>
</feature>
<dbReference type="PANTHER" id="PTHR46241:SF1">
    <property type="entry name" value="OUTER DYNEIN ARM-DOCKING COMPLEX SUBUNIT 2"/>
    <property type="match status" value="1"/>
</dbReference>
<dbReference type="InterPro" id="IPR000225">
    <property type="entry name" value="Armadillo"/>
</dbReference>
<dbReference type="PANTHER" id="PTHR46241">
    <property type="entry name" value="ARMADILLO REPEAT-CONTAINING PROTEIN 4 ARMC4"/>
    <property type="match status" value="1"/>
</dbReference>
<dbReference type="SUPFAM" id="SSF48371">
    <property type="entry name" value="ARM repeat"/>
    <property type="match status" value="2"/>
</dbReference>
<dbReference type="SMART" id="SM00185">
    <property type="entry name" value="ARM"/>
    <property type="match status" value="12"/>
</dbReference>
<name>A0A3M7S3A5_BRAPC</name>
<dbReference type="Pfam" id="PF00514">
    <property type="entry name" value="Arm"/>
    <property type="match status" value="2"/>
</dbReference>
<dbReference type="Proteomes" id="UP000276133">
    <property type="component" value="Unassembled WGS sequence"/>
</dbReference>
<evidence type="ECO:0000256" key="1">
    <source>
        <dbReference type="PROSITE-ProRule" id="PRU00259"/>
    </source>
</evidence>
<protein>
    <submittedName>
        <fullName evidence="3">Armadillo repeat-containing 4</fullName>
    </submittedName>
</protein>
<dbReference type="AlphaFoldDB" id="A0A3M7S3A5"/>
<feature type="compositionally biased region" description="Acidic residues" evidence="2">
    <location>
        <begin position="33"/>
        <end position="45"/>
    </location>
</feature>
<feature type="compositionally biased region" description="Basic and acidic residues" evidence="2">
    <location>
        <begin position="1"/>
        <end position="17"/>
    </location>
</feature>
<sequence length="667" mass="73505">MEKAKDTENTKKKEIVKNHSSSKLSVNHKEPSDESSPESDEEEELAERGRQDQSDLPSEYWQIQKLVKYLKGGNQTATIIALCSMRDFNLAQEACQFAIRDVGGLEVLINLLDTEDIKCKIGSLQILKEISKNPYIRRSIADLGGLQTMVKILTEQDKDLRCLAAETIANVAKFKRARKVVRQNNGIRMLVGLLESVKINLQHAVNDHKGIKTHSHHSYSQVELVKDIEIARCGASALWSLSKSKKNKHEMRRSGVIPLLATLLKSPHESICIPVVGTLQECASEASYRLAIRTEGMIFDLVENLRSSNDELQMHCANAIFKCAEDKDTRDLIRKFKGLDPLVKLLSNRDNKPLLAAATGAIWKCSISKENVKRFQELKAIESLVALLGDPTEEVLINTVGALAECAQEPENRASMRKSGGISPLVNLLTGTNNQLLVNTCKALAQCAQDQDNISIIERMDGVRLLWSLLKNPNTRVQASAAWAICPCIKNIRDSGETVRNFVGGLELIVSLLKSHDIEVLASVCAAIGEIAKDEENLAVITDHGVVPMLAGLTDRNDDMLRKNLTEAIAQCCKWGKNRELFGSQNAVAPLVKYLKSPNSDVHASTAKALHQLSKNPANCIVMHENGVVRLLLGMVGSTDEVLQENSAGCISNIRRLALANEKARNA</sequence>
<feature type="repeat" description="ARM" evidence="1">
    <location>
        <begin position="586"/>
        <end position="619"/>
    </location>
</feature>
<dbReference type="PROSITE" id="PS50176">
    <property type="entry name" value="ARM_REPEAT"/>
    <property type="match status" value="4"/>
</dbReference>
<reference evidence="3 4" key="1">
    <citation type="journal article" date="2018" name="Sci. Rep.">
        <title>Genomic signatures of local adaptation to the degree of environmental predictability in rotifers.</title>
        <authorList>
            <person name="Franch-Gras L."/>
            <person name="Hahn C."/>
            <person name="Garcia-Roger E.M."/>
            <person name="Carmona M.J."/>
            <person name="Serra M."/>
            <person name="Gomez A."/>
        </authorList>
    </citation>
    <scope>NUCLEOTIDE SEQUENCE [LARGE SCALE GENOMIC DNA]</scope>
    <source>
        <strain evidence="3">HYR1</strain>
    </source>
</reference>
<dbReference type="OrthoDB" id="1683831at2759"/>
<dbReference type="EMBL" id="REGN01002107">
    <property type="protein sequence ID" value="RNA30252.1"/>
    <property type="molecule type" value="Genomic_DNA"/>
</dbReference>
<evidence type="ECO:0000313" key="4">
    <source>
        <dbReference type="Proteomes" id="UP000276133"/>
    </source>
</evidence>
<dbReference type="InterPro" id="IPR016024">
    <property type="entry name" value="ARM-type_fold"/>
</dbReference>
<proteinExistence type="predicted"/>
<organism evidence="3 4">
    <name type="scientific">Brachionus plicatilis</name>
    <name type="common">Marine rotifer</name>
    <name type="synonym">Brachionus muelleri</name>
    <dbReference type="NCBI Taxonomy" id="10195"/>
    <lineage>
        <taxon>Eukaryota</taxon>
        <taxon>Metazoa</taxon>
        <taxon>Spiralia</taxon>
        <taxon>Gnathifera</taxon>
        <taxon>Rotifera</taxon>
        <taxon>Eurotatoria</taxon>
        <taxon>Monogononta</taxon>
        <taxon>Pseudotrocha</taxon>
        <taxon>Ploima</taxon>
        <taxon>Brachionidae</taxon>
        <taxon>Brachionus</taxon>
    </lineage>
</organism>
<comment type="caution">
    <text evidence="3">The sequence shown here is derived from an EMBL/GenBank/DDBJ whole genome shotgun (WGS) entry which is preliminary data.</text>
</comment>
<dbReference type="STRING" id="10195.A0A3M7S3A5"/>
<accession>A0A3M7S3A5</accession>
<evidence type="ECO:0000313" key="3">
    <source>
        <dbReference type="EMBL" id="RNA30252.1"/>
    </source>
</evidence>
<gene>
    <name evidence="3" type="ORF">BpHYR1_038394</name>
</gene>
<keyword evidence="4" id="KW-1185">Reference proteome</keyword>
<feature type="repeat" description="ARM" evidence="1">
    <location>
        <begin position="504"/>
        <end position="546"/>
    </location>
</feature>
<feature type="repeat" description="ARM" evidence="1">
    <location>
        <begin position="379"/>
        <end position="421"/>
    </location>
</feature>
<dbReference type="InterPro" id="IPR011989">
    <property type="entry name" value="ARM-like"/>
</dbReference>
<dbReference type="Gene3D" id="1.25.10.10">
    <property type="entry name" value="Leucine-rich Repeat Variant"/>
    <property type="match status" value="4"/>
</dbReference>